<dbReference type="PANTHER" id="PTHR30212">
    <property type="entry name" value="PROTEIN YIIM"/>
    <property type="match status" value="1"/>
</dbReference>
<protein>
    <submittedName>
        <fullName evidence="2">MOSC domain-containing protein</fullName>
    </submittedName>
</protein>
<accession>A0A399CWU3</accession>
<dbReference type="InterPro" id="IPR005163">
    <property type="entry name" value="Tri_helical_YiiM-like"/>
</dbReference>
<organism evidence="2 4">
    <name type="scientific">Mariniphaga sediminis</name>
    <dbReference type="NCBI Taxonomy" id="1628158"/>
    <lineage>
        <taxon>Bacteria</taxon>
        <taxon>Pseudomonadati</taxon>
        <taxon>Bacteroidota</taxon>
        <taxon>Bacteroidia</taxon>
        <taxon>Marinilabiliales</taxon>
        <taxon>Prolixibacteraceae</taxon>
        <taxon>Mariniphaga</taxon>
    </lineage>
</organism>
<dbReference type="Pfam" id="PF03475">
    <property type="entry name" value="YiiM_3-alpha"/>
    <property type="match status" value="1"/>
</dbReference>
<dbReference type="Pfam" id="PF03473">
    <property type="entry name" value="MOSC"/>
    <property type="match status" value="1"/>
</dbReference>
<dbReference type="Gene3D" id="2.40.33.20">
    <property type="entry name" value="PK beta-barrel domain-like"/>
    <property type="match status" value="1"/>
</dbReference>
<feature type="domain" description="MOSC" evidence="1">
    <location>
        <begin position="26"/>
        <end position="164"/>
    </location>
</feature>
<dbReference type="GO" id="GO:0003824">
    <property type="term" value="F:catalytic activity"/>
    <property type="evidence" value="ECO:0007669"/>
    <property type="project" value="InterPro"/>
</dbReference>
<name>A0A399CWU3_9BACT</name>
<dbReference type="InterPro" id="IPR011037">
    <property type="entry name" value="Pyrv_Knase-like_insert_dom_sf"/>
</dbReference>
<reference evidence="2" key="2">
    <citation type="submission" date="2018-08" db="EMBL/GenBank/DDBJ databases">
        <authorList>
            <person name="Ferrada E.E."/>
            <person name="Latorre B.A."/>
        </authorList>
    </citation>
    <scope>NUCLEOTIDE SEQUENCE</scope>
    <source>
        <strain evidence="2">SY21</strain>
    </source>
</reference>
<evidence type="ECO:0000313" key="2">
    <source>
        <dbReference type="EMBL" id="RIH64215.1"/>
    </source>
</evidence>
<dbReference type="GO" id="GO:0030170">
    <property type="term" value="F:pyridoxal phosphate binding"/>
    <property type="evidence" value="ECO:0007669"/>
    <property type="project" value="InterPro"/>
</dbReference>
<dbReference type="EMBL" id="QWET01000012">
    <property type="protein sequence ID" value="RIH64215.1"/>
    <property type="molecule type" value="Genomic_DNA"/>
</dbReference>
<dbReference type="PANTHER" id="PTHR30212:SF2">
    <property type="entry name" value="PROTEIN YIIM"/>
    <property type="match status" value="1"/>
</dbReference>
<evidence type="ECO:0000313" key="4">
    <source>
        <dbReference type="Proteomes" id="UP000266441"/>
    </source>
</evidence>
<keyword evidence="4" id="KW-1185">Reference proteome</keyword>
<gene>
    <name evidence="3" type="ORF">D1164_02480</name>
    <name evidence="2" type="ORF">D1164_15430</name>
</gene>
<dbReference type="RefSeq" id="WP_119348368.1">
    <property type="nucleotide sequence ID" value="NZ_QWET01000002.1"/>
</dbReference>
<dbReference type="SUPFAM" id="SSF50800">
    <property type="entry name" value="PK beta-barrel domain-like"/>
    <property type="match status" value="1"/>
</dbReference>
<dbReference type="InterPro" id="IPR052353">
    <property type="entry name" value="Benzoxazolinone_Detox_Enz"/>
</dbReference>
<comment type="caution">
    <text evidence="2">The sequence shown here is derived from an EMBL/GenBank/DDBJ whole genome shotgun (WGS) entry which is preliminary data.</text>
</comment>
<dbReference type="GO" id="GO:0030151">
    <property type="term" value="F:molybdenum ion binding"/>
    <property type="evidence" value="ECO:0007669"/>
    <property type="project" value="InterPro"/>
</dbReference>
<dbReference type="OrthoDB" id="9786134at2"/>
<proteinExistence type="predicted"/>
<dbReference type="AlphaFoldDB" id="A0A399CWU3"/>
<evidence type="ECO:0000259" key="1">
    <source>
        <dbReference type="PROSITE" id="PS51340"/>
    </source>
</evidence>
<dbReference type="EMBL" id="QWET01000002">
    <property type="protein sequence ID" value="RIH66494.1"/>
    <property type="molecule type" value="Genomic_DNA"/>
</dbReference>
<evidence type="ECO:0000313" key="3">
    <source>
        <dbReference type="EMBL" id="RIH66494.1"/>
    </source>
</evidence>
<sequence length="230" mass="26554">MKITTLLTGKIGLLGQEGVPSGIKKKATLKKEKVSVLGLVNDEQADKKHHGGRDKAIHHYAFEHYNYWKNVPDISLPGMLREGGFGENISTMGMDESTICIGDKYRVGSVVLEVSQARQPCWKLNLRFGHPNMSRMVQDSLRTGWYYRVLEEGWIQAGDHFTLLDRTCPEWPLKRLLHLLYIDMKNERLLEEMTHIGPLSEAWKKTVRQRLETGEIEDWNHRLYNKSPKI</sequence>
<dbReference type="PROSITE" id="PS51340">
    <property type="entry name" value="MOSC"/>
    <property type="match status" value="1"/>
</dbReference>
<dbReference type="InterPro" id="IPR005302">
    <property type="entry name" value="MoCF_Sase_C"/>
</dbReference>
<dbReference type="Proteomes" id="UP000266441">
    <property type="component" value="Unassembled WGS sequence"/>
</dbReference>
<reference evidence="2 4" key="1">
    <citation type="journal article" date="2015" name="Int. J. Syst. Evol. Microbiol.">
        <title>Mariniphaga sediminis sp. nov., isolated from coastal sediment.</title>
        <authorList>
            <person name="Wang F.Q."/>
            <person name="Shen Q.Y."/>
            <person name="Chen G.J."/>
            <person name="Du Z.J."/>
        </authorList>
    </citation>
    <scope>NUCLEOTIDE SEQUENCE [LARGE SCALE GENOMIC DNA]</scope>
    <source>
        <strain evidence="2 4">SY21</strain>
    </source>
</reference>